<dbReference type="InterPro" id="IPR003593">
    <property type="entry name" value="AAA+_ATPase"/>
</dbReference>
<dbReference type="SMART" id="SM00382">
    <property type="entry name" value="AAA"/>
    <property type="match status" value="1"/>
</dbReference>
<dbReference type="PANTHER" id="PTHR43394">
    <property type="entry name" value="ATP-DEPENDENT PERMEASE MDL1, MITOCHONDRIAL"/>
    <property type="match status" value="1"/>
</dbReference>
<dbReference type="SUPFAM" id="SSF90123">
    <property type="entry name" value="ABC transporter transmembrane region"/>
    <property type="match status" value="1"/>
</dbReference>
<dbReference type="CDD" id="cd18547">
    <property type="entry name" value="ABC_6TM_Tm288_like"/>
    <property type="match status" value="1"/>
</dbReference>
<feature type="transmembrane region" description="Helical" evidence="12">
    <location>
        <begin position="32"/>
        <end position="50"/>
    </location>
</feature>
<name>A0A6M8J4Q8_9ACTN</name>
<dbReference type="InterPro" id="IPR027417">
    <property type="entry name" value="P-loop_NTPase"/>
</dbReference>
<evidence type="ECO:0000256" key="1">
    <source>
        <dbReference type="ARBA" id="ARBA00004651"/>
    </source>
</evidence>
<keyword evidence="5" id="KW-0547">Nucleotide-binding</keyword>
<evidence type="ECO:0000256" key="8">
    <source>
        <dbReference type="ARBA" id="ARBA00023136"/>
    </source>
</evidence>
<evidence type="ECO:0000256" key="7">
    <source>
        <dbReference type="ARBA" id="ARBA00022989"/>
    </source>
</evidence>
<keyword evidence="16" id="KW-1185">Reference proteome</keyword>
<feature type="domain" description="ABC transporter" evidence="13">
    <location>
        <begin position="360"/>
        <end position="594"/>
    </location>
</feature>
<dbReference type="InterPro" id="IPR003439">
    <property type="entry name" value="ABC_transporter-like_ATP-bd"/>
</dbReference>
<accession>A0A6M8J4Q8</accession>
<keyword evidence="4 12" id="KW-0812">Transmembrane</keyword>
<evidence type="ECO:0000256" key="12">
    <source>
        <dbReference type="SAM" id="Phobius"/>
    </source>
</evidence>
<sequence length="605" mass="64993">MGPGVLPVMPRERHDVRGALLKLGRFMGRYRFALLVALAFAIGATTFNIVGPKVLSGATTVLFEGLMAKVAGTGQVDFDAIRAILLQTLALYLVATACSYVQGWVLTSVAQRTTYNLRTSIAQKMDRLPVGYFESQSVGDVLSRITNDVDTLGQTLSQSLAEAVRSVVTVVGVLVMMFLISPALAAVTLLVLPVSGLLVGLVVKRSQGHFFAQQKLIGAIDGQIEETFAGHAVMQAFNQQDAALSRFSRDNGRLYEASWKSQFLSGLMRPILDGVGNLAYASAAILGAALASAGAITVGDIQASIQYIRSFTQPLSSLAQVGNLLQQTAAAAERVFDFLDAAEEQPESSLVSAADVEATVEFDHVTFGYDPQNPVIRGFTATVGSGQTVALVGSTGAGKTTLMKLLMRFYDVQGGAIRVGGHDLRSFDRADVRTLFGMVLQDAWLFSGTIRENIRYGRPDATDAEVEWAARQALAHHFIESLPGGYDCMVGEDAGNLSAGQRQLITIARAFLAKRRMLILDEATSSVDTRTEARIQQAMDRLMAGRTSFVIAHRLSTIRHADLILVIDEGDVVEQGTHDQLLSAGGFYADLYNSQFSLVAAQEPA</sequence>
<dbReference type="InterPro" id="IPR017871">
    <property type="entry name" value="ABC_transporter-like_CS"/>
</dbReference>
<dbReference type="FunFam" id="1.20.1560.10:FF:000011">
    <property type="entry name" value="Multidrug ABC transporter ATP-binding protein"/>
    <property type="match status" value="1"/>
</dbReference>
<comment type="function">
    <text evidence="9">ABC transporter involved in fatty acid import. Transmembrane domains (TMD) form a pore in the membrane and the ATP-binding domain (NBD) is responsible for energy generation.</text>
</comment>
<evidence type="ECO:0000256" key="9">
    <source>
        <dbReference type="ARBA" id="ARBA00055053"/>
    </source>
</evidence>
<dbReference type="GO" id="GO:0016887">
    <property type="term" value="F:ATP hydrolysis activity"/>
    <property type="evidence" value="ECO:0007669"/>
    <property type="project" value="InterPro"/>
</dbReference>
<evidence type="ECO:0000256" key="10">
    <source>
        <dbReference type="ARBA" id="ARBA00061644"/>
    </source>
</evidence>
<gene>
    <name evidence="15" type="ORF">HLV38_06535</name>
</gene>
<evidence type="ECO:0000256" key="5">
    <source>
        <dbReference type="ARBA" id="ARBA00022741"/>
    </source>
</evidence>
<evidence type="ECO:0000256" key="11">
    <source>
        <dbReference type="ARBA" id="ARBA00071747"/>
    </source>
</evidence>
<evidence type="ECO:0000256" key="4">
    <source>
        <dbReference type="ARBA" id="ARBA00022692"/>
    </source>
</evidence>
<dbReference type="Pfam" id="PF00005">
    <property type="entry name" value="ABC_tran"/>
    <property type="match status" value="1"/>
</dbReference>
<evidence type="ECO:0000259" key="13">
    <source>
        <dbReference type="PROSITE" id="PS50893"/>
    </source>
</evidence>
<dbReference type="GO" id="GO:0005524">
    <property type="term" value="F:ATP binding"/>
    <property type="evidence" value="ECO:0007669"/>
    <property type="project" value="UniProtKB-KW"/>
</dbReference>
<dbReference type="InterPro" id="IPR039421">
    <property type="entry name" value="Type_1_exporter"/>
</dbReference>
<evidence type="ECO:0000256" key="3">
    <source>
        <dbReference type="ARBA" id="ARBA00022475"/>
    </source>
</evidence>
<dbReference type="InterPro" id="IPR011527">
    <property type="entry name" value="ABC1_TM_dom"/>
</dbReference>
<dbReference type="Proteomes" id="UP000503297">
    <property type="component" value="Chromosome"/>
</dbReference>
<dbReference type="KEGG" id="bwa:HLV38_06535"/>
<protein>
    <recommendedName>
        <fullName evidence="11">Fatty acid ABC transporter ATP-binding/permease protein</fullName>
    </recommendedName>
</protein>
<dbReference type="PANTHER" id="PTHR43394:SF1">
    <property type="entry name" value="ATP-BINDING CASSETTE SUB-FAMILY B MEMBER 10, MITOCHONDRIAL"/>
    <property type="match status" value="1"/>
</dbReference>
<keyword evidence="8 12" id="KW-0472">Membrane</keyword>
<dbReference type="InterPro" id="IPR036640">
    <property type="entry name" value="ABC1_TM_sf"/>
</dbReference>
<dbReference type="SUPFAM" id="SSF52540">
    <property type="entry name" value="P-loop containing nucleoside triphosphate hydrolases"/>
    <property type="match status" value="1"/>
</dbReference>
<dbReference type="GO" id="GO:0005886">
    <property type="term" value="C:plasma membrane"/>
    <property type="evidence" value="ECO:0007669"/>
    <property type="project" value="UniProtKB-SubCell"/>
</dbReference>
<evidence type="ECO:0000256" key="2">
    <source>
        <dbReference type="ARBA" id="ARBA00022448"/>
    </source>
</evidence>
<comment type="similarity">
    <text evidence="10">Belongs to the ABC transporter superfamily. Lipid exporter (TC 3.A.1.106) family.</text>
</comment>
<keyword evidence="3" id="KW-1003">Cell membrane</keyword>
<organism evidence="15 16">
    <name type="scientific">Berryella wangjianweii</name>
    <dbReference type="NCBI Taxonomy" id="2734634"/>
    <lineage>
        <taxon>Bacteria</taxon>
        <taxon>Bacillati</taxon>
        <taxon>Actinomycetota</taxon>
        <taxon>Coriobacteriia</taxon>
        <taxon>Eggerthellales</taxon>
        <taxon>Eggerthellaceae</taxon>
        <taxon>Berryella</taxon>
    </lineage>
</organism>
<comment type="subcellular location">
    <subcellularLocation>
        <location evidence="1">Cell membrane</location>
        <topology evidence="1">Multi-pass membrane protein</topology>
    </subcellularLocation>
</comment>
<dbReference type="FunFam" id="3.40.50.300:FF:000287">
    <property type="entry name" value="Multidrug ABC transporter ATP-binding protein"/>
    <property type="match status" value="1"/>
</dbReference>
<reference evidence="16" key="1">
    <citation type="submission" date="2020-05" db="EMBL/GenBank/DDBJ databases">
        <title>Novel species in genus Nocardioides.</title>
        <authorList>
            <person name="Zhang G."/>
        </authorList>
    </citation>
    <scope>NUCLEOTIDE SEQUENCE [LARGE SCALE GENOMIC DNA]</scope>
    <source>
        <strain evidence="16">zg-1050</strain>
    </source>
</reference>
<dbReference type="Gene3D" id="1.20.1560.10">
    <property type="entry name" value="ABC transporter type 1, transmembrane domain"/>
    <property type="match status" value="1"/>
</dbReference>
<dbReference type="EMBL" id="CP053716">
    <property type="protein sequence ID" value="QKF08061.1"/>
    <property type="molecule type" value="Genomic_DNA"/>
</dbReference>
<evidence type="ECO:0000256" key="6">
    <source>
        <dbReference type="ARBA" id="ARBA00022840"/>
    </source>
</evidence>
<proteinExistence type="inferred from homology"/>
<dbReference type="GO" id="GO:0015421">
    <property type="term" value="F:ABC-type oligopeptide transporter activity"/>
    <property type="evidence" value="ECO:0007669"/>
    <property type="project" value="TreeGrafter"/>
</dbReference>
<keyword evidence="7 12" id="KW-1133">Transmembrane helix</keyword>
<dbReference type="Gene3D" id="3.40.50.300">
    <property type="entry name" value="P-loop containing nucleotide triphosphate hydrolases"/>
    <property type="match status" value="1"/>
</dbReference>
<dbReference type="PROSITE" id="PS00211">
    <property type="entry name" value="ABC_TRANSPORTER_1"/>
    <property type="match status" value="1"/>
</dbReference>
<evidence type="ECO:0000259" key="14">
    <source>
        <dbReference type="PROSITE" id="PS50929"/>
    </source>
</evidence>
<feature type="domain" description="ABC transmembrane type-1" evidence="14">
    <location>
        <begin position="35"/>
        <end position="327"/>
    </location>
</feature>
<feature type="transmembrane region" description="Helical" evidence="12">
    <location>
        <begin position="89"/>
        <end position="110"/>
    </location>
</feature>
<dbReference type="Pfam" id="PF00664">
    <property type="entry name" value="ABC_membrane"/>
    <property type="match status" value="1"/>
</dbReference>
<evidence type="ECO:0000313" key="16">
    <source>
        <dbReference type="Proteomes" id="UP000503297"/>
    </source>
</evidence>
<keyword evidence="2" id="KW-0813">Transport</keyword>
<dbReference type="PROSITE" id="PS50929">
    <property type="entry name" value="ABC_TM1F"/>
    <property type="match status" value="1"/>
</dbReference>
<keyword evidence="6 15" id="KW-0067">ATP-binding</keyword>
<dbReference type="PROSITE" id="PS50893">
    <property type="entry name" value="ABC_TRANSPORTER_2"/>
    <property type="match status" value="1"/>
</dbReference>
<evidence type="ECO:0000313" key="15">
    <source>
        <dbReference type="EMBL" id="QKF08061.1"/>
    </source>
</evidence>
<dbReference type="AlphaFoldDB" id="A0A6M8J4Q8"/>